<dbReference type="OrthoDB" id="329481at2"/>
<accession>A0A077M6Q4</accession>
<evidence type="ECO:0000256" key="4">
    <source>
        <dbReference type="PROSITE-ProRule" id="PRU00335"/>
    </source>
</evidence>
<dbReference type="PANTHER" id="PTHR30055:SF151">
    <property type="entry name" value="TRANSCRIPTIONAL REGULATORY PROTEIN"/>
    <property type="match status" value="1"/>
</dbReference>
<evidence type="ECO:0000313" key="6">
    <source>
        <dbReference type="EMBL" id="CCH79854.1"/>
    </source>
</evidence>
<comment type="caution">
    <text evidence="6">The sequence shown here is derived from an EMBL/GenBank/DDBJ whole genome shotgun (WGS) entry which is preliminary data.</text>
</comment>
<dbReference type="InterPro" id="IPR009057">
    <property type="entry name" value="Homeodomain-like_sf"/>
</dbReference>
<protein>
    <submittedName>
        <fullName evidence="6">Transcriptional regulator, TetR family</fullName>
    </submittedName>
</protein>
<dbReference type="PANTHER" id="PTHR30055">
    <property type="entry name" value="HTH-TYPE TRANSCRIPTIONAL REGULATOR RUTR"/>
    <property type="match status" value="1"/>
</dbReference>
<dbReference type="SUPFAM" id="SSF46689">
    <property type="entry name" value="Homeodomain-like"/>
    <property type="match status" value="1"/>
</dbReference>
<feature type="domain" description="HTH tetR-type" evidence="5">
    <location>
        <begin position="1"/>
        <end position="55"/>
    </location>
</feature>
<sequence>MTAAAIRVADRDGLDAMTMASVATELGTAPASLYRHVESRDELIDLMVDDAAGAYDLRPASGDWVADLTELAMQGVAIHRHHPWLHDVVDTPTMGPNALALTEAFLGILHDHPASGSQKLVAFAVWNSLIGSFARSSSGRPASDRARRQAAYLGQVVTAERYPHLASVVPTGSADPDDLFPTVVDGVMRGLLGG</sequence>
<reference evidence="6 7" key="1">
    <citation type="journal article" date="2013" name="ISME J.">
        <title>A metabolic model for members of the genus Tetrasphaera involved in enhanced biological phosphorus removal.</title>
        <authorList>
            <person name="Kristiansen R."/>
            <person name="Nguyen H.T.T."/>
            <person name="Saunders A.M."/>
            <person name="Nielsen J.L."/>
            <person name="Wimmer R."/>
            <person name="Le V.Q."/>
            <person name="McIlroy S.J."/>
            <person name="Petrovski S."/>
            <person name="Seviour R.J."/>
            <person name="Calteau A."/>
            <person name="Nielsen K.L."/>
            <person name="Nielsen P.H."/>
        </authorList>
    </citation>
    <scope>NUCLEOTIDE SEQUENCE [LARGE SCALE GENOMIC DNA]</scope>
    <source>
        <strain evidence="6 7">T1-X7</strain>
    </source>
</reference>
<dbReference type="EMBL" id="CAJB01000393">
    <property type="protein sequence ID" value="CCH79854.1"/>
    <property type="molecule type" value="Genomic_DNA"/>
</dbReference>
<dbReference type="GO" id="GO:0045892">
    <property type="term" value="P:negative regulation of DNA-templated transcription"/>
    <property type="evidence" value="ECO:0007669"/>
    <property type="project" value="InterPro"/>
</dbReference>
<dbReference type="Pfam" id="PF02909">
    <property type="entry name" value="TetR_C_1"/>
    <property type="match status" value="1"/>
</dbReference>
<dbReference type="InterPro" id="IPR036271">
    <property type="entry name" value="Tet_transcr_reg_TetR-rel_C_sf"/>
</dbReference>
<keyword evidence="3" id="KW-0804">Transcription</keyword>
<evidence type="ECO:0000256" key="3">
    <source>
        <dbReference type="ARBA" id="ARBA00023163"/>
    </source>
</evidence>
<dbReference type="InterPro" id="IPR001647">
    <property type="entry name" value="HTH_TetR"/>
</dbReference>
<dbReference type="AlphaFoldDB" id="A0A077M6Q4"/>
<keyword evidence="1" id="KW-0805">Transcription regulation</keyword>
<gene>
    <name evidence="6" type="ORF">BN12_600014</name>
</gene>
<dbReference type="Gene3D" id="1.10.357.10">
    <property type="entry name" value="Tetracycline Repressor, domain 2"/>
    <property type="match status" value="1"/>
</dbReference>
<dbReference type="PROSITE" id="PS50977">
    <property type="entry name" value="HTH_TETR_2"/>
    <property type="match status" value="1"/>
</dbReference>
<dbReference type="InterPro" id="IPR004111">
    <property type="entry name" value="Repressor_TetR_C"/>
</dbReference>
<dbReference type="GO" id="GO:0000976">
    <property type="term" value="F:transcription cis-regulatory region binding"/>
    <property type="evidence" value="ECO:0007669"/>
    <property type="project" value="TreeGrafter"/>
</dbReference>
<organism evidence="6 7">
    <name type="scientific">Nostocoides japonicum T1-X7</name>
    <dbReference type="NCBI Taxonomy" id="1194083"/>
    <lineage>
        <taxon>Bacteria</taxon>
        <taxon>Bacillati</taxon>
        <taxon>Actinomycetota</taxon>
        <taxon>Actinomycetes</taxon>
        <taxon>Micrococcales</taxon>
        <taxon>Intrasporangiaceae</taxon>
        <taxon>Nostocoides</taxon>
    </lineage>
</organism>
<dbReference type="STRING" id="1194083.BN12_600014"/>
<evidence type="ECO:0000313" key="7">
    <source>
        <dbReference type="Proteomes" id="UP000035721"/>
    </source>
</evidence>
<evidence type="ECO:0000256" key="2">
    <source>
        <dbReference type="ARBA" id="ARBA00023125"/>
    </source>
</evidence>
<proteinExistence type="predicted"/>
<keyword evidence="2 4" id="KW-0238">DNA-binding</keyword>
<dbReference type="Pfam" id="PF00440">
    <property type="entry name" value="TetR_N"/>
    <property type="match status" value="1"/>
</dbReference>
<evidence type="ECO:0000256" key="1">
    <source>
        <dbReference type="ARBA" id="ARBA00023015"/>
    </source>
</evidence>
<evidence type="ECO:0000259" key="5">
    <source>
        <dbReference type="PROSITE" id="PS50977"/>
    </source>
</evidence>
<dbReference type="SUPFAM" id="SSF48498">
    <property type="entry name" value="Tetracyclin repressor-like, C-terminal domain"/>
    <property type="match status" value="1"/>
</dbReference>
<dbReference type="InterPro" id="IPR050109">
    <property type="entry name" value="HTH-type_TetR-like_transc_reg"/>
</dbReference>
<feature type="DNA-binding region" description="H-T-H motif" evidence="4">
    <location>
        <begin position="18"/>
        <end position="37"/>
    </location>
</feature>
<dbReference type="Gene3D" id="1.10.10.60">
    <property type="entry name" value="Homeodomain-like"/>
    <property type="match status" value="1"/>
</dbReference>
<dbReference type="RefSeq" id="WP_048551806.1">
    <property type="nucleotide sequence ID" value="NZ_HF570958.1"/>
</dbReference>
<name>A0A077M6Q4_9MICO</name>
<dbReference type="Proteomes" id="UP000035721">
    <property type="component" value="Unassembled WGS sequence"/>
</dbReference>
<keyword evidence="7" id="KW-1185">Reference proteome</keyword>
<dbReference type="GO" id="GO:0003700">
    <property type="term" value="F:DNA-binding transcription factor activity"/>
    <property type="evidence" value="ECO:0007669"/>
    <property type="project" value="TreeGrafter"/>
</dbReference>